<dbReference type="InterPro" id="IPR031424">
    <property type="entry name" value="QVR-like"/>
</dbReference>
<feature type="signal peptide" evidence="3">
    <location>
        <begin position="1"/>
        <end position="24"/>
    </location>
</feature>
<name>A0A6A4V9R2_AMPAM</name>
<evidence type="ECO:0000256" key="2">
    <source>
        <dbReference type="ARBA" id="ARBA00023180"/>
    </source>
</evidence>
<feature type="chain" id="PRO_5025444126" evidence="3">
    <location>
        <begin position="25"/>
        <end position="216"/>
    </location>
</feature>
<accession>A0A6A4V9R2</accession>
<keyword evidence="1 3" id="KW-0732">Signal</keyword>
<dbReference type="AlphaFoldDB" id="A0A6A4V9R2"/>
<sequence>MSRRPLVPLLALAALLALPPAVRGLSCYVCADPAPSDSDHPLLRAVSGGAMIPTCAEFDSGNDKFKEKCTALNPICAKGCAPLHSAAMSRRPLVPLLALAALLALLPACQALKCYQCSDIAEQDAEPCTELDTSNDKFYYECSDQETKCSKVVQNNGVIRGCTGKSVADGCSKFDFGQLSGTECICSTDYCNSAGLSTPALLLLLPAALLAALYTV</sequence>
<protein>
    <submittedName>
        <fullName evidence="4">Uncharacterized protein</fullName>
    </submittedName>
</protein>
<reference evidence="4 5" key="1">
    <citation type="submission" date="2019-07" db="EMBL/GenBank/DDBJ databases">
        <title>Draft genome assembly of a fouling barnacle, Amphibalanus amphitrite (Darwin, 1854): The first reference genome for Thecostraca.</title>
        <authorList>
            <person name="Kim W."/>
        </authorList>
    </citation>
    <scope>NUCLEOTIDE SEQUENCE [LARGE SCALE GENOMIC DNA]</scope>
    <source>
        <strain evidence="4">SNU_AA5</strain>
        <tissue evidence="4">Soma without cirri and trophi</tissue>
    </source>
</reference>
<evidence type="ECO:0000313" key="5">
    <source>
        <dbReference type="Proteomes" id="UP000440578"/>
    </source>
</evidence>
<dbReference type="GO" id="GO:0030431">
    <property type="term" value="P:sleep"/>
    <property type="evidence" value="ECO:0007669"/>
    <property type="project" value="InterPro"/>
</dbReference>
<keyword evidence="2" id="KW-0325">Glycoprotein</keyword>
<evidence type="ECO:0000256" key="1">
    <source>
        <dbReference type="ARBA" id="ARBA00022729"/>
    </source>
</evidence>
<dbReference type="InterPro" id="IPR050975">
    <property type="entry name" value="Sleep_regulator"/>
</dbReference>
<keyword evidence="5" id="KW-1185">Reference proteome</keyword>
<dbReference type="EMBL" id="VIIS01002158">
    <property type="protein sequence ID" value="KAF0287920.1"/>
    <property type="molecule type" value="Genomic_DNA"/>
</dbReference>
<dbReference type="GO" id="GO:0032222">
    <property type="term" value="P:regulation of synaptic transmission, cholinergic"/>
    <property type="evidence" value="ECO:0007669"/>
    <property type="project" value="InterPro"/>
</dbReference>
<dbReference type="PANTHER" id="PTHR33562">
    <property type="entry name" value="ATILLA, ISOFORM B-RELATED-RELATED"/>
    <property type="match status" value="1"/>
</dbReference>
<dbReference type="Proteomes" id="UP000440578">
    <property type="component" value="Unassembled WGS sequence"/>
</dbReference>
<gene>
    <name evidence="4" type="ORF">FJT64_013686</name>
</gene>
<evidence type="ECO:0000256" key="3">
    <source>
        <dbReference type="SAM" id="SignalP"/>
    </source>
</evidence>
<proteinExistence type="predicted"/>
<dbReference type="Pfam" id="PF17064">
    <property type="entry name" value="QVR"/>
    <property type="match status" value="1"/>
</dbReference>
<evidence type="ECO:0000313" key="4">
    <source>
        <dbReference type="EMBL" id="KAF0287920.1"/>
    </source>
</evidence>
<organism evidence="4 5">
    <name type="scientific">Amphibalanus amphitrite</name>
    <name type="common">Striped barnacle</name>
    <name type="synonym">Balanus amphitrite</name>
    <dbReference type="NCBI Taxonomy" id="1232801"/>
    <lineage>
        <taxon>Eukaryota</taxon>
        <taxon>Metazoa</taxon>
        <taxon>Ecdysozoa</taxon>
        <taxon>Arthropoda</taxon>
        <taxon>Crustacea</taxon>
        <taxon>Multicrustacea</taxon>
        <taxon>Cirripedia</taxon>
        <taxon>Thoracica</taxon>
        <taxon>Thoracicalcarea</taxon>
        <taxon>Balanomorpha</taxon>
        <taxon>Balanoidea</taxon>
        <taxon>Balanidae</taxon>
        <taxon>Amphibalaninae</taxon>
        <taxon>Amphibalanus</taxon>
    </lineage>
</organism>
<comment type="caution">
    <text evidence="4">The sequence shown here is derived from an EMBL/GenBank/DDBJ whole genome shotgun (WGS) entry which is preliminary data.</text>
</comment>